<keyword evidence="2" id="KW-0479">Metal-binding</keyword>
<keyword evidence="3" id="KW-0847">Vitamin C</keyword>
<keyword evidence="9" id="KW-1185">Reference proteome</keyword>
<evidence type="ECO:0000256" key="5">
    <source>
        <dbReference type="ARBA" id="ARBA00023002"/>
    </source>
</evidence>
<evidence type="ECO:0000256" key="2">
    <source>
        <dbReference type="ARBA" id="ARBA00022723"/>
    </source>
</evidence>
<gene>
    <name evidence="8" type="ORF">MORIYA_0009</name>
</gene>
<evidence type="ECO:0000256" key="4">
    <source>
        <dbReference type="ARBA" id="ARBA00022964"/>
    </source>
</evidence>
<dbReference type="InterPro" id="IPR005123">
    <property type="entry name" value="Oxoglu/Fe-dep_dioxygenase_dom"/>
</dbReference>
<protein>
    <submittedName>
        <fullName evidence="8">Oxidoreductase, 2OG-Fe(II) oxygenase family</fullName>
    </submittedName>
</protein>
<dbReference type="Proteomes" id="UP000250163">
    <property type="component" value="Chromosome MORIYA"/>
</dbReference>
<evidence type="ECO:0000256" key="1">
    <source>
        <dbReference type="ARBA" id="ARBA00001961"/>
    </source>
</evidence>
<keyword evidence="5" id="KW-0560">Oxidoreductase</keyword>
<dbReference type="SMART" id="SM00702">
    <property type="entry name" value="P4Hc"/>
    <property type="match status" value="1"/>
</dbReference>
<dbReference type="Gene3D" id="2.60.120.620">
    <property type="entry name" value="q2cbj1_9rhob like domain"/>
    <property type="match status" value="1"/>
</dbReference>
<dbReference type="InterPro" id="IPR045054">
    <property type="entry name" value="P4HA-like"/>
</dbReference>
<dbReference type="GO" id="GO:0004656">
    <property type="term" value="F:procollagen-proline 4-dioxygenase activity"/>
    <property type="evidence" value="ECO:0007669"/>
    <property type="project" value="TreeGrafter"/>
</dbReference>
<evidence type="ECO:0000256" key="6">
    <source>
        <dbReference type="ARBA" id="ARBA00023004"/>
    </source>
</evidence>
<dbReference type="GO" id="GO:0005506">
    <property type="term" value="F:iron ion binding"/>
    <property type="evidence" value="ECO:0007669"/>
    <property type="project" value="InterPro"/>
</dbReference>
<dbReference type="PANTHER" id="PTHR10869:SF247">
    <property type="entry name" value="FE2OG DIOXYGENASE DOMAIN-CONTAINING PROTEIN"/>
    <property type="match status" value="1"/>
</dbReference>
<dbReference type="RefSeq" id="WP_174216883.1">
    <property type="nucleotide sequence ID" value="NZ_LS483250.1"/>
</dbReference>
<dbReference type="PROSITE" id="PS51471">
    <property type="entry name" value="FE2OG_OXY"/>
    <property type="match status" value="1"/>
</dbReference>
<evidence type="ECO:0000256" key="3">
    <source>
        <dbReference type="ARBA" id="ARBA00022896"/>
    </source>
</evidence>
<keyword evidence="4" id="KW-0223">Dioxygenase</keyword>
<feature type="domain" description="Fe2OG dioxygenase" evidence="7">
    <location>
        <begin position="147"/>
        <end position="274"/>
    </location>
</feature>
<evidence type="ECO:0000313" key="8">
    <source>
        <dbReference type="EMBL" id="SQD76487.1"/>
    </source>
</evidence>
<sequence>MNTKSITAGSVNIASERINSDHTDFFVAAYEPGAEHPALPTWANSKANLAALSAVSTNKITKRNVAGVPGAFQLLNVFSKEECQRLIDVSESMGYLPDAAVSLPRDVRHNDSLTWVVDEQTDSIIWERIKHLMADDQGIFDNKAAVGINARFRFYRYNKGDYFKPHSDGSWPGSRVINNQLIADAYGDRVSQLTFLILLTEDFDGGATRFLVNANDPSRPAHRGDQVAEVDVRTPAGSILCFPHGMHPLHCIHSSEPIYNGVKYIIRSDVLFEL</sequence>
<reference evidence="9" key="1">
    <citation type="submission" date="2018-05" db="EMBL/GenBank/DDBJ databases">
        <authorList>
            <person name="Cea G.-C."/>
            <person name="William W."/>
        </authorList>
    </citation>
    <scope>NUCLEOTIDE SEQUENCE [LARGE SCALE GENOMIC DNA]</scope>
    <source>
        <strain evidence="9">DB21MT 5</strain>
    </source>
</reference>
<evidence type="ECO:0000259" key="7">
    <source>
        <dbReference type="PROSITE" id="PS51471"/>
    </source>
</evidence>
<dbReference type="InterPro" id="IPR044862">
    <property type="entry name" value="Pro_4_hyd_alph_FE2OG_OXY"/>
</dbReference>
<dbReference type="EMBL" id="LS483250">
    <property type="protein sequence ID" value="SQD76487.1"/>
    <property type="molecule type" value="Genomic_DNA"/>
</dbReference>
<dbReference type="PANTHER" id="PTHR10869">
    <property type="entry name" value="PROLYL 4-HYDROXYLASE ALPHA SUBUNIT"/>
    <property type="match status" value="1"/>
</dbReference>
<evidence type="ECO:0000313" key="9">
    <source>
        <dbReference type="Proteomes" id="UP000250163"/>
    </source>
</evidence>
<organism evidence="8 9">
    <name type="scientific">Moritella yayanosii</name>
    <dbReference type="NCBI Taxonomy" id="69539"/>
    <lineage>
        <taxon>Bacteria</taxon>
        <taxon>Pseudomonadati</taxon>
        <taxon>Pseudomonadota</taxon>
        <taxon>Gammaproteobacteria</taxon>
        <taxon>Alteromonadales</taxon>
        <taxon>Moritellaceae</taxon>
        <taxon>Moritella</taxon>
    </lineage>
</organism>
<accession>A0A330LGW9</accession>
<dbReference type="InterPro" id="IPR006620">
    <property type="entry name" value="Pro_4_hyd_alph"/>
</dbReference>
<dbReference type="KEGG" id="mya:MORIYA_0009"/>
<comment type="cofactor">
    <cofactor evidence="1">
        <name>L-ascorbate</name>
        <dbReference type="ChEBI" id="CHEBI:38290"/>
    </cofactor>
</comment>
<proteinExistence type="predicted"/>
<dbReference type="Pfam" id="PF13640">
    <property type="entry name" value="2OG-FeII_Oxy_3"/>
    <property type="match status" value="1"/>
</dbReference>
<keyword evidence="6" id="KW-0408">Iron</keyword>
<dbReference type="GO" id="GO:0031418">
    <property type="term" value="F:L-ascorbic acid binding"/>
    <property type="evidence" value="ECO:0007669"/>
    <property type="project" value="UniProtKB-KW"/>
</dbReference>
<name>A0A330LGW9_9GAMM</name>
<dbReference type="AlphaFoldDB" id="A0A330LGW9"/>